<dbReference type="SUPFAM" id="SSF56300">
    <property type="entry name" value="Metallo-dependent phosphatases"/>
    <property type="match status" value="1"/>
</dbReference>
<dbReference type="InterPro" id="IPR004843">
    <property type="entry name" value="Calcineurin-like_PHP"/>
</dbReference>
<name>G4YGD1_PHYSP</name>
<keyword evidence="2" id="KW-0378">Hydrolase</keyword>
<evidence type="ECO:0000259" key="4">
    <source>
        <dbReference type="Pfam" id="PF00149"/>
    </source>
</evidence>
<dbReference type="Pfam" id="PF00149">
    <property type="entry name" value="Metallophos"/>
    <property type="match status" value="1"/>
</dbReference>
<sequence length="405" mass="44784">MLSPKALTNAAVLLAMYPVSIFAIGDWGSTTDRGSCCGGTFNNFDLHAQEIVGMLMDQQAAVQKPDAVCGLGDSFYWTGIDSMEGQVARFQTSYESKYNGANIKNVPWVNVMGNHDYGGANYVCNVGEQLVRCNSTQEMLQGLDNKLRYQSSYKSPNNNRWHMDDRFYVHHIEDPATGVSIDIFNVDMNDADIAGAHGVCCQCYGYAGNDNGGCGSIARGDKYCCGGDTAMYDTCMAKFSEWAEDSRKQLAAKAKASKATFKIVSSHFSPVQHYHEDGMNRWFDALRGTGIQAFVYGHTHGEKHDYADTLKMHFVETGAGGGMKKEFASTIPDFAAKYVKKEWAYTGDEYGFMSLSASKDWLKLQYHTADKNWNFTENIKDMKVGGVATKHCWYIPTDGSEGKAC</sequence>
<dbReference type="AlphaFoldDB" id="G4YGD1"/>
<dbReference type="Gene3D" id="3.60.21.10">
    <property type="match status" value="1"/>
</dbReference>
<evidence type="ECO:0000256" key="1">
    <source>
        <dbReference type="ARBA" id="ARBA00022729"/>
    </source>
</evidence>
<dbReference type="OMA" id="HYHEDGM"/>
<dbReference type="InParanoid" id="G4YGD1"/>
<dbReference type="Proteomes" id="UP000002640">
    <property type="component" value="Unassembled WGS sequence"/>
</dbReference>
<dbReference type="GeneID" id="20653562"/>
<accession>G4YGD1</accession>
<dbReference type="EMBL" id="JH159151">
    <property type="protein sequence ID" value="EGZ29044.1"/>
    <property type="molecule type" value="Genomic_DNA"/>
</dbReference>
<feature type="chain" id="PRO_5003471160" description="Calcineurin-like phosphoesterase domain-containing protein" evidence="3">
    <location>
        <begin position="24"/>
        <end position="405"/>
    </location>
</feature>
<proteinExistence type="predicted"/>
<dbReference type="KEGG" id="psoj:PHYSODRAFT_467435"/>
<evidence type="ECO:0000313" key="5">
    <source>
        <dbReference type="EMBL" id="EGZ29044.1"/>
    </source>
</evidence>
<gene>
    <name evidence="5" type="ORF">PHYSODRAFT_467435</name>
</gene>
<keyword evidence="1 3" id="KW-0732">Signal</keyword>
<reference evidence="5 6" key="1">
    <citation type="journal article" date="2006" name="Science">
        <title>Phytophthora genome sequences uncover evolutionary origins and mechanisms of pathogenesis.</title>
        <authorList>
            <person name="Tyler B.M."/>
            <person name="Tripathy S."/>
            <person name="Zhang X."/>
            <person name="Dehal P."/>
            <person name="Jiang R.H."/>
            <person name="Aerts A."/>
            <person name="Arredondo F.D."/>
            <person name="Baxter L."/>
            <person name="Bensasson D."/>
            <person name="Beynon J.L."/>
            <person name="Chapman J."/>
            <person name="Damasceno C.M."/>
            <person name="Dorrance A.E."/>
            <person name="Dou D."/>
            <person name="Dickerman A.W."/>
            <person name="Dubchak I.L."/>
            <person name="Garbelotto M."/>
            <person name="Gijzen M."/>
            <person name="Gordon S.G."/>
            <person name="Govers F."/>
            <person name="Grunwald N.J."/>
            <person name="Huang W."/>
            <person name="Ivors K.L."/>
            <person name="Jones R.W."/>
            <person name="Kamoun S."/>
            <person name="Krampis K."/>
            <person name="Lamour K.H."/>
            <person name="Lee M.K."/>
            <person name="McDonald W.H."/>
            <person name="Medina M."/>
            <person name="Meijer H.J."/>
            <person name="Nordberg E.K."/>
            <person name="Maclean D.J."/>
            <person name="Ospina-Giraldo M.D."/>
            <person name="Morris P.F."/>
            <person name="Phuntumart V."/>
            <person name="Putnam N.H."/>
            <person name="Rash S."/>
            <person name="Rose J.K."/>
            <person name="Sakihama Y."/>
            <person name="Salamov A.A."/>
            <person name="Savidor A."/>
            <person name="Scheuring C.F."/>
            <person name="Smith B.M."/>
            <person name="Sobral B.W."/>
            <person name="Terry A."/>
            <person name="Torto-Alalibo T.A."/>
            <person name="Win J."/>
            <person name="Xu Z."/>
            <person name="Zhang H."/>
            <person name="Grigoriev I.V."/>
            <person name="Rokhsar D.S."/>
            <person name="Boore J.L."/>
        </authorList>
    </citation>
    <scope>NUCLEOTIDE SEQUENCE [LARGE SCALE GENOMIC DNA]</scope>
    <source>
        <strain evidence="5 6">P6497</strain>
    </source>
</reference>
<organism evidence="5 6">
    <name type="scientific">Phytophthora sojae (strain P6497)</name>
    <name type="common">Soybean stem and root rot agent</name>
    <name type="synonym">Phytophthora megasperma f. sp. glycines</name>
    <dbReference type="NCBI Taxonomy" id="1094619"/>
    <lineage>
        <taxon>Eukaryota</taxon>
        <taxon>Sar</taxon>
        <taxon>Stramenopiles</taxon>
        <taxon>Oomycota</taxon>
        <taxon>Peronosporomycetes</taxon>
        <taxon>Peronosporales</taxon>
        <taxon>Peronosporaceae</taxon>
        <taxon>Phytophthora</taxon>
    </lineage>
</organism>
<feature type="signal peptide" evidence="3">
    <location>
        <begin position="1"/>
        <end position="23"/>
    </location>
</feature>
<keyword evidence="6" id="KW-1185">Reference proteome</keyword>
<evidence type="ECO:0000313" key="6">
    <source>
        <dbReference type="Proteomes" id="UP000002640"/>
    </source>
</evidence>
<dbReference type="RefSeq" id="XP_009516319.1">
    <property type="nucleotide sequence ID" value="XM_009518024.1"/>
</dbReference>
<dbReference type="InterPro" id="IPR051558">
    <property type="entry name" value="Metallophosphoesterase_PAP"/>
</dbReference>
<feature type="domain" description="Calcineurin-like phosphoesterase" evidence="4">
    <location>
        <begin position="21"/>
        <end position="301"/>
    </location>
</feature>
<dbReference type="GO" id="GO:0016787">
    <property type="term" value="F:hydrolase activity"/>
    <property type="evidence" value="ECO:0007669"/>
    <property type="project" value="UniProtKB-KW"/>
</dbReference>
<dbReference type="InterPro" id="IPR029052">
    <property type="entry name" value="Metallo-depent_PP-like"/>
</dbReference>
<evidence type="ECO:0000256" key="3">
    <source>
        <dbReference type="SAM" id="SignalP"/>
    </source>
</evidence>
<dbReference type="PANTHER" id="PTHR10161">
    <property type="entry name" value="TARTRATE-RESISTANT ACID PHOSPHATASE TYPE 5"/>
    <property type="match status" value="1"/>
</dbReference>
<dbReference type="SMR" id="G4YGD1"/>
<evidence type="ECO:0000256" key="2">
    <source>
        <dbReference type="ARBA" id="ARBA00022801"/>
    </source>
</evidence>
<protein>
    <recommendedName>
        <fullName evidence="4">Calcineurin-like phosphoesterase domain-containing protein</fullName>
    </recommendedName>
</protein>
<dbReference type="PANTHER" id="PTHR10161:SF14">
    <property type="entry name" value="TARTRATE-RESISTANT ACID PHOSPHATASE TYPE 5"/>
    <property type="match status" value="1"/>
</dbReference>